<organism evidence="1">
    <name type="scientific">Anguilla anguilla</name>
    <name type="common">European freshwater eel</name>
    <name type="synonym">Muraena anguilla</name>
    <dbReference type="NCBI Taxonomy" id="7936"/>
    <lineage>
        <taxon>Eukaryota</taxon>
        <taxon>Metazoa</taxon>
        <taxon>Chordata</taxon>
        <taxon>Craniata</taxon>
        <taxon>Vertebrata</taxon>
        <taxon>Euteleostomi</taxon>
        <taxon>Actinopterygii</taxon>
        <taxon>Neopterygii</taxon>
        <taxon>Teleostei</taxon>
        <taxon>Anguilliformes</taxon>
        <taxon>Anguillidae</taxon>
        <taxon>Anguilla</taxon>
    </lineage>
</organism>
<name>A0A0E9Q3J8_ANGAN</name>
<sequence>MRMTLCLAPELNATPCCEGVYLMYCAGACLSAARTGMAAAIF</sequence>
<dbReference type="AlphaFoldDB" id="A0A0E9Q3J8"/>
<proteinExistence type="predicted"/>
<evidence type="ECO:0000313" key="1">
    <source>
        <dbReference type="EMBL" id="JAH10698.1"/>
    </source>
</evidence>
<reference evidence="1" key="1">
    <citation type="submission" date="2014-11" db="EMBL/GenBank/DDBJ databases">
        <authorList>
            <person name="Amaro Gonzalez C."/>
        </authorList>
    </citation>
    <scope>NUCLEOTIDE SEQUENCE</scope>
</reference>
<reference evidence="1" key="2">
    <citation type="journal article" date="2015" name="Fish Shellfish Immunol.">
        <title>Early steps in the European eel (Anguilla anguilla)-Vibrio vulnificus interaction in the gills: Role of the RtxA13 toxin.</title>
        <authorList>
            <person name="Callol A."/>
            <person name="Pajuelo D."/>
            <person name="Ebbesson L."/>
            <person name="Teles M."/>
            <person name="MacKenzie S."/>
            <person name="Amaro C."/>
        </authorList>
    </citation>
    <scope>NUCLEOTIDE SEQUENCE</scope>
</reference>
<accession>A0A0E9Q3J8</accession>
<dbReference type="EMBL" id="GBXM01097879">
    <property type="protein sequence ID" value="JAH10698.1"/>
    <property type="molecule type" value="Transcribed_RNA"/>
</dbReference>
<protein>
    <submittedName>
        <fullName evidence="1">Uncharacterized protein</fullName>
    </submittedName>
</protein>